<feature type="domain" description="Amidase" evidence="2">
    <location>
        <begin position="83"/>
        <end position="489"/>
    </location>
</feature>
<dbReference type="GO" id="GO:0004040">
    <property type="term" value="F:amidase activity"/>
    <property type="evidence" value="ECO:0007669"/>
    <property type="project" value="UniProtKB-EC"/>
</dbReference>
<dbReference type="InterPro" id="IPR036928">
    <property type="entry name" value="AS_sf"/>
</dbReference>
<keyword evidence="3" id="KW-0378">Hydrolase</keyword>
<dbReference type="RefSeq" id="WP_379902038.1">
    <property type="nucleotide sequence ID" value="NZ_JBHRTR010000028.1"/>
</dbReference>
<dbReference type="Gene3D" id="3.90.1300.10">
    <property type="entry name" value="Amidase signature (AS) domain"/>
    <property type="match status" value="1"/>
</dbReference>
<dbReference type="InterPro" id="IPR020556">
    <property type="entry name" value="Amidase_CS"/>
</dbReference>
<gene>
    <name evidence="3" type="ORF">ACFOGJ_15675</name>
</gene>
<dbReference type="NCBIfam" id="NF005565">
    <property type="entry name" value="PRK07235.1"/>
    <property type="match status" value="1"/>
</dbReference>
<evidence type="ECO:0000313" key="3">
    <source>
        <dbReference type="EMBL" id="MFC3228683.1"/>
    </source>
</evidence>
<dbReference type="InterPro" id="IPR000120">
    <property type="entry name" value="Amidase"/>
</dbReference>
<dbReference type="InterPro" id="IPR023631">
    <property type="entry name" value="Amidase_dom"/>
</dbReference>
<evidence type="ECO:0000259" key="2">
    <source>
        <dbReference type="Pfam" id="PF01425"/>
    </source>
</evidence>
<organism evidence="3 4">
    <name type="scientific">Marinibaculum pumilum</name>
    <dbReference type="NCBI Taxonomy" id="1766165"/>
    <lineage>
        <taxon>Bacteria</taxon>
        <taxon>Pseudomonadati</taxon>
        <taxon>Pseudomonadota</taxon>
        <taxon>Alphaproteobacteria</taxon>
        <taxon>Rhodospirillales</taxon>
        <taxon>Rhodospirillaceae</taxon>
        <taxon>Marinibaculum</taxon>
    </lineage>
</organism>
<comment type="caution">
    <text evidence="3">The sequence shown here is derived from an EMBL/GenBank/DDBJ whole genome shotgun (WGS) entry which is preliminary data.</text>
</comment>
<dbReference type="EMBL" id="JBHRTR010000028">
    <property type="protein sequence ID" value="MFC3228683.1"/>
    <property type="molecule type" value="Genomic_DNA"/>
</dbReference>
<protein>
    <submittedName>
        <fullName evidence="3">Amidase</fullName>
        <ecNumber evidence="3">3.5.1.4</ecNumber>
    </submittedName>
</protein>
<reference evidence="4" key="1">
    <citation type="journal article" date="2019" name="Int. J. Syst. Evol. Microbiol.">
        <title>The Global Catalogue of Microorganisms (GCM) 10K type strain sequencing project: providing services to taxonomists for standard genome sequencing and annotation.</title>
        <authorList>
            <consortium name="The Broad Institute Genomics Platform"/>
            <consortium name="The Broad Institute Genome Sequencing Center for Infectious Disease"/>
            <person name="Wu L."/>
            <person name="Ma J."/>
        </authorList>
    </citation>
    <scope>NUCLEOTIDE SEQUENCE [LARGE SCALE GENOMIC DNA]</scope>
    <source>
        <strain evidence="4">KCTC 42964</strain>
    </source>
</reference>
<dbReference type="Proteomes" id="UP001595528">
    <property type="component" value="Unassembled WGS sequence"/>
</dbReference>
<dbReference type="PANTHER" id="PTHR11895">
    <property type="entry name" value="TRANSAMIDASE"/>
    <property type="match status" value="1"/>
</dbReference>
<dbReference type="SUPFAM" id="SSF75304">
    <property type="entry name" value="Amidase signature (AS) enzymes"/>
    <property type="match status" value="1"/>
</dbReference>
<dbReference type="EC" id="3.5.1.4" evidence="3"/>
<accession>A0ABV7L1Z6</accession>
<dbReference type="PROSITE" id="PS00571">
    <property type="entry name" value="AMIDASES"/>
    <property type="match status" value="1"/>
</dbReference>
<dbReference type="Gene3D" id="1.10.20.60">
    <property type="entry name" value="Glu-tRNAGln amidotransferase C subunit, N-terminal domain"/>
    <property type="match status" value="1"/>
</dbReference>
<dbReference type="Pfam" id="PF01425">
    <property type="entry name" value="Amidase"/>
    <property type="match status" value="1"/>
</dbReference>
<evidence type="ECO:0000256" key="1">
    <source>
        <dbReference type="SAM" id="MobiDB-lite"/>
    </source>
</evidence>
<proteinExistence type="predicted"/>
<evidence type="ECO:0000313" key="4">
    <source>
        <dbReference type="Proteomes" id="UP001595528"/>
    </source>
</evidence>
<sequence>MSLPPPTKDDILSLAAELGLEVAEGDAEAYREAIAGVLPAYDAMSAFAAEQAPPDPGAGRRHWLPTPTDNPLNAWAVRCAVRERQDGRLAGRRVAIKDSVMVAGVPMANGSNILDGYVPRSDATIVRRLLDEGAEIAGKTTCEYLCLSGGSHTSWTGPVGNPRKPDHTTGGSSSGSAAVVAAGEVDLAIGADQAGSIRMPASFSGIVGLKPTWGLVPYTGCAPIESTFDHVGPMTATVADNALLLDVIAGPDGIDPRQAGAVKGDYLGGLSAGVKGMRIGVVTEGFGIDGAEPDVDAGVRRALDTLARLGAEVTEISLPLHALGAAIWLPIGTEGLSHTLMEGTGFGVSRLDAYPTDLMQWYHDRRGGMAKAPANVKTFLMLARHVIRQAGYAKYGEAINAARSLRAAYDAALKDCDLLAMPTTPMKATPLPPADAGPAEVIRRATEMFANTCPFDVTHHPAISLPCGLSDGLPIGLMLVGRHFDEATIYRAAAAYEGTGEGLAPLPG</sequence>
<name>A0ABV7L1Z6_9PROT</name>
<feature type="region of interest" description="Disordered" evidence="1">
    <location>
        <begin position="155"/>
        <end position="175"/>
    </location>
</feature>
<dbReference type="PANTHER" id="PTHR11895:SF170">
    <property type="entry name" value="AMIDASE"/>
    <property type="match status" value="1"/>
</dbReference>
<keyword evidence="4" id="KW-1185">Reference proteome</keyword>